<comment type="similarity">
    <text evidence="4 5">Belongs to the RlpA family.</text>
</comment>
<dbReference type="GO" id="GO:0042834">
    <property type="term" value="F:peptidoglycan binding"/>
    <property type="evidence" value="ECO:0007669"/>
    <property type="project" value="InterPro"/>
</dbReference>
<dbReference type="EMBL" id="JACIJR010000002">
    <property type="protein sequence ID" value="MBB5728541.1"/>
    <property type="molecule type" value="Genomic_DNA"/>
</dbReference>
<comment type="subcellular location">
    <subcellularLocation>
        <location evidence="4">Cell membrane</location>
        <topology evidence="4">Lipid-anchor</topology>
    </subcellularLocation>
</comment>
<evidence type="ECO:0000256" key="5">
    <source>
        <dbReference type="RuleBase" id="RU003495"/>
    </source>
</evidence>
<evidence type="ECO:0000259" key="8">
    <source>
        <dbReference type="Pfam" id="PF05036"/>
    </source>
</evidence>
<dbReference type="PROSITE" id="PS51257">
    <property type="entry name" value="PROKAR_LIPOPROTEIN"/>
    <property type="match status" value="1"/>
</dbReference>
<keyword evidence="4" id="KW-1003">Cell membrane</keyword>
<dbReference type="GO" id="GO:0009279">
    <property type="term" value="C:cell outer membrane"/>
    <property type="evidence" value="ECO:0007669"/>
    <property type="project" value="TreeGrafter"/>
</dbReference>
<keyword evidence="2 4" id="KW-0456">Lyase</keyword>
<evidence type="ECO:0000256" key="2">
    <source>
        <dbReference type="ARBA" id="ARBA00023239"/>
    </source>
</evidence>
<dbReference type="Gene3D" id="2.40.40.10">
    <property type="entry name" value="RlpA-like domain"/>
    <property type="match status" value="1"/>
</dbReference>
<dbReference type="InterPro" id="IPR012997">
    <property type="entry name" value="RplA"/>
</dbReference>
<comment type="function">
    <text evidence="4">Lytic transglycosylase with a strong preference for naked glycan strands that lack stem peptides.</text>
</comment>
<dbReference type="AlphaFoldDB" id="A0A7W9BQZ1"/>
<evidence type="ECO:0000256" key="1">
    <source>
        <dbReference type="ARBA" id="ARBA00022729"/>
    </source>
</evidence>
<dbReference type="Proteomes" id="UP000546701">
    <property type="component" value="Unassembled WGS sequence"/>
</dbReference>
<evidence type="ECO:0000259" key="7">
    <source>
        <dbReference type="Pfam" id="PF03330"/>
    </source>
</evidence>
<evidence type="ECO:0000256" key="4">
    <source>
        <dbReference type="HAMAP-Rule" id="MF_02071"/>
    </source>
</evidence>
<dbReference type="OrthoDB" id="9779128at2"/>
<dbReference type="Gene3D" id="3.30.70.1070">
    <property type="entry name" value="Sporulation related repeat"/>
    <property type="match status" value="1"/>
</dbReference>
<keyword evidence="4" id="KW-0472">Membrane</keyword>
<feature type="domain" description="SPOR" evidence="8">
    <location>
        <begin position="197"/>
        <end position="255"/>
    </location>
</feature>
<dbReference type="CDD" id="cd22268">
    <property type="entry name" value="DPBB_RlpA-like"/>
    <property type="match status" value="1"/>
</dbReference>
<dbReference type="InterPro" id="IPR009009">
    <property type="entry name" value="RlpA-like_DPBB"/>
</dbReference>
<feature type="domain" description="RlpA-like protein double-psi beta-barrel" evidence="7">
    <location>
        <begin position="66"/>
        <end position="154"/>
    </location>
</feature>
<name>A0A7W9BQZ1_9SPHN</name>
<dbReference type="Pfam" id="PF05036">
    <property type="entry name" value="SPOR"/>
    <property type="match status" value="1"/>
</dbReference>
<evidence type="ECO:0000256" key="6">
    <source>
        <dbReference type="SAM" id="MobiDB-lite"/>
    </source>
</evidence>
<dbReference type="PANTHER" id="PTHR34183">
    <property type="entry name" value="ENDOLYTIC PEPTIDOGLYCAN TRANSGLYCOSYLASE RLPA"/>
    <property type="match status" value="1"/>
</dbReference>
<dbReference type="RefSeq" id="WP_157177588.1">
    <property type="nucleotide sequence ID" value="NZ_BMJP01000001.1"/>
</dbReference>
<keyword evidence="1" id="KW-0732">Signal</keyword>
<evidence type="ECO:0000313" key="10">
    <source>
        <dbReference type="Proteomes" id="UP000546701"/>
    </source>
</evidence>
<dbReference type="PANTHER" id="PTHR34183:SF1">
    <property type="entry name" value="ENDOLYTIC PEPTIDOGLYCAN TRANSGLYCOSYLASE RLPA"/>
    <property type="match status" value="1"/>
</dbReference>
<dbReference type="InterPro" id="IPR007730">
    <property type="entry name" value="SPOR-like_dom"/>
</dbReference>
<feature type="region of interest" description="Disordered" evidence="6">
    <location>
        <begin position="168"/>
        <end position="188"/>
    </location>
</feature>
<keyword evidence="4 9" id="KW-0449">Lipoprotein</keyword>
<organism evidence="9 10">
    <name type="scientific">Sphingomonas prati</name>
    <dbReference type="NCBI Taxonomy" id="1843237"/>
    <lineage>
        <taxon>Bacteria</taxon>
        <taxon>Pseudomonadati</taxon>
        <taxon>Pseudomonadota</taxon>
        <taxon>Alphaproteobacteria</taxon>
        <taxon>Sphingomonadales</taxon>
        <taxon>Sphingomonadaceae</taxon>
        <taxon>Sphingomonas</taxon>
    </lineage>
</organism>
<gene>
    <name evidence="4" type="primary">rlpA</name>
    <name evidence="9" type="ORF">FHS99_001011</name>
</gene>
<dbReference type="GO" id="GO:0000270">
    <property type="term" value="P:peptidoglycan metabolic process"/>
    <property type="evidence" value="ECO:0007669"/>
    <property type="project" value="UniProtKB-UniRule"/>
</dbReference>
<keyword evidence="3 4" id="KW-0961">Cell wall biogenesis/degradation</keyword>
<dbReference type="InterPro" id="IPR036680">
    <property type="entry name" value="SPOR-like_sf"/>
</dbReference>
<comment type="caution">
    <text evidence="9">The sequence shown here is derived from an EMBL/GenBank/DDBJ whole genome shotgun (WGS) entry which is preliminary data.</text>
</comment>
<keyword evidence="10" id="KW-1185">Reference proteome</keyword>
<dbReference type="InterPro" id="IPR036908">
    <property type="entry name" value="RlpA-like_sf"/>
</dbReference>
<dbReference type="InterPro" id="IPR034718">
    <property type="entry name" value="RlpA"/>
</dbReference>
<reference evidence="9 10" key="1">
    <citation type="submission" date="2020-08" db="EMBL/GenBank/DDBJ databases">
        <title>Genomic Encyclopedia of Type Strains, Phase IV (KMG-IV): sequencing the most valuable type-strain genomes for metagenomic binning, comparative biology and taxonomic classification.</title>
        <authorList>
            <person name="Goeker M."/>
        </authorList>
    </citation>
    <scope>NUCLEOTIDE SEQUENCE [LARGE SCALE GENOMIC DNA]</scope>
    <source>
        <strain evidence="9 10">DSM 103336</strain>
    </source>
</reference>
<evidence type="ECO:0000256" key="3">
    <source>
        <dbReference type="ARBA" id="ARBA00023316"/>
    </source>
</evidence>
<sequence length="272" mass="28837">MPSNVERATGAALLTALMLAGCAGGSDRGGGARRYRPVADLPVRIGRPYTVRGRTYVPAEDPTYDAVGMASWYGSESGSQTANGERFRPDWIGAAHRTLPLPSYVEVTALATGRTILVRVNDRGPFASDRIIDLSRGAARQLGVERTGTFRVRVRRVFPSERDRAALRAGRSTGLRAGSTAPPPLPAPPPAYPALGALHVQVATLSDPDRAEQLARDLGGTTLAVGNLVRVRIGPIAEADAQATLARVRAAGYQDAKLVRDPAPISNMEPAR</sequence>
<evidence type="ECO:0000313" key="9">
    <source>
        <dbReference type="EMBL" id="MBB5728541.1"/>
    </source>
</evidence>
<dbReference type="SUPFAM" id="SSF50685">
    <property type="entry name" value="Barwin-like endoglucanases"/>
    <property type="match status" value="1"/>
</dbReference>
<dbReference type="SUPFAM" id="SSF110997">
    <property type="entry name" value="Sporulation related repeat"/>
    <property type="match status" value="1"/>
</dbReference>
<keyword evidence="4" id="KW-0564">Palmitate</keyword>
<dbReference type="GO" id="GO:0008932">
    <property type="term" value="F:lytic endotransglycosylase activity"/>
    <property type="evidence" value="ECO:0007669"/>
    <property type="project" value="UniProtKB-UniRule"/>
</dbReference>
<dbReference type="GO" id="GO:0071555">
    <property type="term" value="P:cell wall organization"/>
    <property type="evidence" value="ECO:0007669"/>
    <property type="project" value="UniProtKB-KW"/>
</dbReference>
<protein>
    <recommendedName>
        <fullName evidence="4">Endolytic peptidoglycan transglycosylase RlpA</fullName>
        <ecNumber evidence="4">4.2.2.-</ecNumber>
    </recommendedName>
</protein>
<dbReference type="Pfam" id="PF03330">
    <property type="entry name" value="DPBB_1"/>
    <property type="match status" value="1"/>
</dbReference>
<accession>A0A7W9BQZ1</accession>
<proteinExistence type="inferred from homology"/>
<dbReference type="HAMAP" id="MF_02071">
    <property type="entry name" value="RlpA"/>
    <property type="match status" value="1"/>
</dbReference>
<dbReference type="GO" id="GO:0005886">
    <property type="term" value="C:plasma membrane"/>
    <property type="evidence" value="ECO:0007669"/>
    <property type="project" value="UniProtKB-SubCell"/>
</dbReference>
<dbReference type="NCBIfam" id="TIGR00413">
    <property type="entry name" value="rlpA"/>
    <property type="match status" value="1"/>
</dbReference>
<dbReference type="EC" id="4.2.2.-" evidence="4"/>